<dbReference type="CDD" id="cd23105">
    <property type="entry name" value="GSAP"/>
    <property type="match status" value="1"/>
</dbReference>
<keyword evidence="3" id="KW-1185">Reference proteome</keyword>
<feature type="domain" description="Gamma-secretase-activating protein C-terminal" evidence="1">
    <location>
        <begin position="624"/>
        <end position="712"/>
    </location>
</feature>
<dbReference type="PANTHER" id="PTHR13630">
    <property type="entry name" value="GAMMA-SECRETASE-ACTIVATING PROTEIN"/>
    <property type="match status" value="1"/>
</dbReference>
<name>A0ABQ0EQU2_APOSI</name>
<dbReference type="Pfam" id="PF14959">
    <property type="entry name" value="GSAP-16"/>
    <property type="match status" value="1"/>
</dbReference>
<dbReference type="Proteomes" id="UP001623349">
    <property type="component" value="Unassembled WGS sequence"/>
</dbReference>
<evidence type="ECO:0000313" key="2">
    <source>
        <dbReference type="EMBL" id="GAB1289427.1"/>
    </source>
</evidence>
<dbReference type="InterPro" id="IPR028010">
    <property type="entry name" value="GSAP_C_dom"/>
</dbReference>
<organism evidence="2 3">
    <name type="scientific">Apodemus speciosus</name>
    <name type="common">Large Japanese field mouse</name>
    <dbReference type="NCBI Taxonomy" id="105296"/>
    <lineage>
        <taxon>Eukaryota</taxon>
        <taxon>Metazoa</taxon>
        <taxon>Chordata</taxon>
        <taxon>Craniata</taxon>
        <taxon>Vertebrata</taxon>
        <taxon>Euteleostomi</taxon>
        <taxon>Mammalia</taxon>
        <taxon>Eutheria</taxon>
        <taxon>Euarchontoglires</taxon>
        <taxon>Glires</taxon>
        <taxon>Rodentia</taxon>
        <taxon>Myomorpha</taxon>
        <taxon>Muroidea</taxon>
        <taxon>Muridae</taxon>
        <taxon>Murinae</taxon>
        <taxon>Apodemus</taxon>
    </lineage>
</organism>
<comment type="caution">
    <text evidence="2">The sequence shown here is derived from an EMBL/GenBank/DDBJ whole genome shotgun (WGS) entry which is preliminary data.</text>
</comment>
<sequence length="817" mass="93790">MALRLVTHFDVREDVLPSLLAQAATSEEGDGTGVLETTYGSLRVLNIERNGNIIYTYKDNKGNAVFGLYDCQTRQNEHLYTFEKEMQAVSCSVNSERTVLAASFIQYTKEGVRNELQPGSKCLTLLIEIHPVNNMKVLKAVDSCIWVQFLYPQAESHLPQNHLLLISEEKYIEWFHIQITREDGDQGVIRNSSHLPGDRIAEDFVWAQWDMSEQRLYYIELKESRSILKCIQFWADESFNLMFEMPLDISLSGLRFKLINFGYDYRQDQEKLCSQPSLCIFTNHTGSLCVCYSPKSDSGEEITYSVFYLHKGYRKTFTVAPGSADSQVTNGITFLNLGYFVVVYSAGRFLHLLNIQHPDLICHSLFLAGNDKMAAVLPPSPLQSLPGSLIVDFYSGKVYRATLDQSYLMRFLWNARLDSEKMAALHCVLSCGQDPGSPEEQIIQWISEHVSACHSFDLIQEFLIAASFWSVYPKLGDMGMFLPYSSLQTWNAEIPGIKLETEELPLPLTKVYSLKGYWAKLNSNLEYVKYTKPRLHYRNSIVRREWHNLISEERTGKKRSTMYMRNILENAKKVISNMETRTLEPRLIPLLQEEDRHQRLLMGLMVSELRDHLLRHLQGVEKKKIEQMVLDYVSKLFNNHGSAADFEVFHLMTRILDAAGFHSLHTILGVHCLPLYNLLHYIDNGVLLLTETAVTRLMKDLDNSEKNEKLKFSIIVRLPPPIGQKVCRLWDHPVSSNIISRNHVARLLKNYKKEPRNSMIDKSSFPVEFLPLNYFIEILMGLESSNQALYGFEGHDNVDAEFVEEAALKHTTMLLGL</sequence>
<gene>
    <name evidence="2" type="ORF">APTSU1_000465700</name>
</gene>
<dbReference type="PANTHER" id="PTHR13630:SF1">
    <property type="entry name" value="GAMMA-SECRETASE-ACTIVATING PROTEIN"/>
    <property type="match status" value="1"/>
</dbReference>
<dbReference type="InterPro" id="IPR026172">
    <property type="entry name" value="GSAP_fam"/>
</dbReference>
<proteinExistence type="predicted"/>
<accession>A0ABQ0EQU2</accession>
<evidence type="ECO:0000313" key="3">
    <source>
        <dbReference type="Proteomes" id="UP001623349"/>
    </source>
</evidence>
<protein>
    <submittedName>
        <fullName evidence="2">Gamma-secretase-activating protein</fullName>
    </submittedName>
</protein>
<dbReference type="EMBL" id="BAAFST010000005">
    <property type="protein sequence ID" value="GAB1289427.1"/>
    <property type="molecule type" value="Genomic_DNA"/>
</dbReference>
<evidence type="ECO:0000259" key="1">
    <source>
        <dbReference type="Pfam" id="PF14959"/>
    </source>
</evidence>
<reference evidence="2 3" key="1">
    <citation type="submission" date="2024-08" db="EMBL/GenBank/DDBJ databases">
        <title>The draft genome of Apodemus speciosus.</title>
        <authorList>
            <person name="Nabeshima K."/>
            <person name="Suzuki S."/>
            <person name="Onuma M."/>
        </authorList>
    </citation>
    <scope>NUCLEOTIDE SEQUENCE [LARGE SCALE GENOMIC DNA]</scope>
    <source>
        <strain evidence="2">IB14-021</strain>
    </source>
</reference>